<proteinExistence type="predicted"/>
<dbReference type="AlphaFoldDB" id="A0A494Y4I8"/>
<feature type="region of interest" description="Disordered" evidence="1">
    <location>
        <begin position="44"/>
        <end position="91"/>
    </location>
</feature>
<reference evidence="2 3" key="1">
    <citation type="submission" date="2018-10" db="EMBL/GenBank/DDBJ databases">
        <title>Robbsia sp. DHC34, isolated from soil.</title>
        <authorList>
            <person name="Gao Z.-H."/>
            <person name="Qiu L.-H."/>
        </authorList>
    </citation>
    <scope>NUCLEOTIDE SEQUENCE [LARGE SCALE GENOMIC DNA]</scope>
    <source>
        <strain evidence="2 3">DHC34</strain>
    </source>
</reference>
<dbReference type="Proteomes" id="UP000270342">
    <property type="component" value="Unassembled WGS sequence"/>
</dbReference>
<protein>
    <submittedName>
        <fullName evidence="2">Uncharacterized protein</fullName>
    </submittedName>
</protein>
<sequence length="91" mass="9192">MASARTVQVVRIDAGIVDGARADTSSPAAWIGRAGCRAAVTGFRPDGGAGGSGEWGAGGLGDLEERGPLRGATRRRPGIGSRRQDFASAVL</sequence>
<accession>A0A494Y4I8</accession>
<keyword evidence="3" id="KW-1185">Reference proteome</keyword>
<name>A0A494Y4I8_9BURK</name>
<feature type="compositionally biased region" description="Gly residues" evidence="1">
    <location>
        <begin position="45"/>
        <end position="61"/>
    </location>
</feature>
<comment type="caution">
    <text evidence="2">The sequence shown here is derived from an EMBL/GenBank/DDBJ whole genome shotgun (WGS) entry which is preliminary data.</text>
</comment>
<evidence type="ECO:0000313" key="3">
    <source>
        <dbReference type="Proteomes" id="UP000270342"/>
    </source>
</evidence>
<evidence type="ECO:0000313" key="2">
    <source>
        <dbReference type="EMBL" id="RKP57581.1"/>
    </source>
</evidence>
<evidence type="ECO:0000256" key="1">
    <source>
        <dbReference type="SAM" id="MobiDB-lite"/>
    </source>
</evidence>
<organism evidence="2 3">
    <name type="scientific">Pararobbsia silviterrae</name>
    <dbReference type="NCBI Taxonomy" id="1792498"/>
    <lineage>
        <taxon>Bacteria</taxon>
        <taxon>Pseudomonadati</taxon>
        <taxon>Pseudomonadota</taxon>
        <taxon>Betaproteobacteria</taxon>
        <taxon>Burkholderiales</taxon>
        <taxon>Burkholderiaceae</taxon>
        <taxon>Pararobbsia</taxon>
    </lineage>
</organism>
<dbReference type="EMBL" id="RBZU01000002">
    <property type="protein sequence ID" value="RKP57581.1"/>
    <property type="molecule type" value="Genomic_DNA"/>
</dbReference>
<gene>
    <name evidence="2" type="ORF">D7S86_06410</name>
</gene>